<accession>A0A4R2JNH0</accession>
<feature type="transmembrane region" description="Helical" evidence="6">
    <location>
        <begin position="231"/>
        <end position="250"/>
    </location>
</feature>
<dbReference type="Proteomes" id="UP000295680">
    <property type="component" value="Unassembled WGS sequence"/>
</dbReference>
<evidence type="ECO:0000313" key="7">
    <source>
        <dbReference type="EMBL" id="TCO58686.1"/>
    </source>
</evidence>
<feature type="transmembrane region" description="Helical" evidence="6">
    <location>
        <begin position="384"/>
        <end position="404"/>
    </location>
</feature>
<dbReference type="EMBL" id="SLWS01000005">
    <property type="protein sequence ID" value="TCO58686.1"/>
    <property type="molecule type" value="Genomic_DNA"/>
</dbReference>
<feature type="transmembrane region" description="Helical" evidence="6">
    <location>
        <begin position="186"/>
        <end position="210"/>
    </location>
</feature>
<feature type="transmembrane region" description="Helical" evidence="6">
    <location>
        <begin position="270"/>
        <end position="297"/>
    </location>
</feature>
<feature type="transmembrane region" description="Helical" evidence="6">
    <location>
        <begin position="410"/>
        <end position="430"/>
    </location>
</feature>
<dbReference type="GO" id="GO:0005886">
    <property type="term" value="C:plasma membrane"/>
    <property type="evidence" value="ECO:0007669"/>
    <property type="project" value="UniProtKB-SubCell"/>
</dbReference>
<feature type="transmembrane region" description="Helical" evidence="6">
    <location>
        <begin position="353"/>
        <end position="372"/>
    </location>
</feature>
<evidence type="ECO:0000256" key="2">
    <source>
        <dbReference type="ARBA" id="ARBA00022475"/>
    </source>
</evidence>
<dbReference type="PANTHER" id="PTHR30250:SF11">
    <property type="entry name" value="O-ANTIGEN TRANSPORTER-RELATED"/>
    <property type="match status" value="1"/>
</dbReference>
<feature type="transmembrane region" description="Helical" evidence="6">
    <location>
        <begin position="318"/>
        <end position="341"/>
    </location>
</feature>
<keyword evidence="5 6" id="KW-0472">Membrane</keyword>
<keyword evidence="3 6" id="KW-0812">Transmembrane</keyword>
<dbReference type="PANTHER" id="PTHR30250">
    <property type="entry name" value="PST FAMILY PREDICTED COLANIC ACID TRANSPORTER"/>
    <property type="match status" value="1"/>
</dbReference>
<feature type="transmembrane region" description="Helical" evidence="6">
    <location>
        <begin position="129"/>
        <end position="150"/>
    </location>
</feature>
<feature type="transmembrane region" description="Helical" evidence="6">
    <location>
        <begin position="20"/>
        <end position="44"/>
    </location>
</feature>
<keyword evidence="8" id="KW-1185">Reference proteome</keyword>
<evidence type="ECO:0000256" key="3">
    <source>
        <dbReference type="ARBA" id="ARBA00022692"/>
    </source>
</evidence>
<dbReference type="AlphaFoldDB" id="A0A4R2JNH0"/>
<evidence type="ECO:0000256" key="5">
    <source>
        <dbReference type="ARBA" id="ARBA00023136"/>
    </source>
</evidence>
<evidence type="ECO:0000256" key="6">
    <source>
        <dbReference type="SAM" id="Phobius"/>
    </source>
</evidence>
<organism evidence="7 8">
    <name type="scientific">Actinocrispum wychmicini</name>
    <dbReference type="NCBI Taxonomy" id="1213861"/>
    <lineage>
        <taxon>Bacteria</taxon>
        <taxon>Bacillati</taxon>
        <taxon>Actinomycetota</taxon>
        <taxon>Actinomycetes</taxon>
        <taxon>Pseudonocardiales</taxon>
        <taxon>Pseudonocardiaceae</taxon>
        <taxon>Actinocrispum</taxon>
    </lineage>
</organism>
<gene>
    <name evidence="7" type="ORF">EV192_105757</name>
</gene>
<comment type="caution">
    <text evidence="7">The sequence shown here is derived from an EMBL/GenBank/DDBJ whole genome shotgun (WGS) entry which is preliminary data.</text>
</comment>
<protein>
    <submittedName>
        <fullName evidence="7">O-antigen/teichoic acid export membrane protein</fullName>
    </submittedName>
</protein>
<feature type="transmembrane region" description="Helical" evidence="6">
    <location>
        <begin position="157"/>
        <end position="180"/>
    </location>
</feature>
<name>A0A4R2JNH0_9PSEU</name>
<reference evidence="7 8" key="1">
    <citation type="submission" date="2019-03" db="EMBL/GenBank/DDBJ databases">
        <title>Genomic Encyclopedia of Type Strains, Phase IV (KMG-IV): sequencing the most valuable type-strain genomes for metagenomic binning, comparative biology and taxonomic classification.</title>
        <authorList>
            <person name="Goeker M."/>
        </authorList>
    </citation>
    <scope>NUCLEOTIDE SEQUENCE [LARGE SCALE GENOMIC DNA]</scope>
    <source>
        <strain evidence="7 8">DSM 45934</strain>
    </source>
</reference>
<evidence type="ECO:0000256" key="4">
    <source>
        <dbReference type="ARBA" id="ARBA00022989"/>
    </source>
</evidence>
<feature type="transmembrane region" description="Helical" evidence="6">
    <location>
        <begin position="103"/>
        <end position="123"/>
    </location>
</feature>
<keyword evidence="2" id="KW-1003">Cell membrane</keyword>
<evidence type="ECO:0000313" key="8">
    <source>
        <dbReference type="Proteomes" id="UP000295680"/>
    </source>
</evidence>
<evidence type="ECO:0000256" key="1">
    <source>
        <dbReference type="ARBA" id="ARBA00004651"/>
    </source>
</evidence>
<dbReference type="InterPro" id="IPR050833">
    <property type="entry name" value="Poly_Biosynth_Transport"/>
</dbReference>
<sequence length="447" mass="46435">MPSSCYSYLDSVRLLRSPMVLIGVGLALVLIGGFGFTSIVTRAVPDSNTVAAVTSLYFLVNTLALGVFSGVELEMSRSVSQERTLGNPIRPVAHSVARQATRLWLLAAVILLAVSPILVSGPLRGHWELAAELMLSLVAALFSAVVRGALAGSQRFGFYSATMAAEGLSRLLPCVVLYAVGVDAGWVYGLVFALGHMFSALVGVLLIWLSGLRGWHRIEPGTVLPKIGGQGAIRFGLSTALLLVVLANSANQGIVNLPPVIVNHRLISDTATAVGLAVMLTRLPMFAVMPLQTMLLPRLTASAARGDLGGVRKQNLRTVAVCVVLGLIGIVVLATAGPTLLSIYQGRPAELSATTMAGLGVGTLFLTAMNITQPALLALSRHRAVLVSYLSGLAAMVVAAVLPIDPIASVVLSASAGPIVASIVMAVVLFRATSDAAVVPNLQKTAS</sequence>
<proteinExistence type="predicted"/>
<feature type="transmembrane region" description="Helical" evidence="6">
    <location>
        <begin position="50"/>
        <end position="71"/>
    </location>
</feature>
<keyword evidence="4 6" id="KW-1133">Transmembrane helix</keyword>
<comment type="subcellular location">
    <subcellularLocation>
        <location evidence="1">Cell membrane</location>
        <topology evidence="1">Multi-pass membrane protein</topology>
    </subcellularLocation>
</comment>